<evidence type="ECO:0000313" key="1">
    <source>
        <dbReference type="EMBL" id="TGY65375.1"/>
    </source>
</evidence>
<evidence type="ECO:0000313" key="2">
    <source>
        <dbReference type="Proteomes" id="UP000308836"/>
    </source>
</evidence>
<dbReference type="EMBL" id="SRYG01000018">
    <property type="protein sequence ID" value="TGY65375.1"/>
    <property type="molecule type" value="Genomic_DNA"/>
</dbReference>
<name>A0AC61R609_9FIRM</name>
<accession>A0AC61R609</accession>
<dbReference type="Proteomes" id="UP000308836">
    <property type="component" value="Unassembled WGS sequence"/>
</dbReference>
<gene>
    <name evidence="1" type="primary">rnr</name>
    <name evidence="1" type="ORF">E5336_08785</name>
</gene>
<proteinExistence type="predicted"/>
<protein>
    <submittedName>
        <fullName evidence="1">Ribonuclease R</fullName>
    </submittedName>
</protein>
<organism evidence="1 2">
    <name type="scientific">Dubosiella muris</name>
    <dbReference type="NCBI Taxonomy" id="3038133"/>
    <lineage>
        <taxon>Bacteria</taxon>
        <taxon>Bacillati</taxon>
        <taxon>Bacillota</taxon>
        <taxon>Erysipelotrichia</taxon>
        <taxon>Erysipelotrichales</taxon>
        <taxon>Erysipelotrichaceae</taxon>
        <taxon>Dubosiella</taxon>
    </lineage>
</organism>
<keyword evidence="2" id="KW-1185">Reference proteome</keyword>
<comment type="caution">
    <text evidence="1">The sequence shown here is derived from an EMBL/GenBank/DDBJ whole genome shotgun (WGS) entry which is preliminary data.</text>
</comment>
<reference evidence="1" key="1">
    <citation type="submission" date="2019-04" db="EMBL/GenBank/DDBJ databases">
        <title>Microbes associate with the intestines of laboratory mice.</title>
        <authorList>
            <person name="Navarre W."/>
            <person name="Wong E."/>
            <person name="Huang K."/>
            <person name="Tropini C."/>
            <person name="Ng K."/>
            <person name="Yu B."/>
        </authorList>
    </citation>
    <scope>NUCLEOTIDE SEQUENCE</scope>
    <source>
        <strain evidence="1">NM09_H32</strain>
    </source>
</reference>
<sequence>MRQEINALLQKNEKMTLQQIEQALDLHTSAQIKELMETLQTLEDERKIYNDHTHYIWIDNDQYFIGRVKDVSKFELAIINPEGKIYVPKSNAKDAFDRDEVLVHKTKEGNRVVHIYSRGVKNITGTFYRDRDGWRFRSDVDLHTSFKVTNLKQFSLSNNVKAVVEIEKYSRPLEVKIIRLIGPANEAGVDVTALLYENEVRQEFPEPVIEQVKEVSDHVTESECQGRTDFRDLLTVTIDGDDSKDFDDAISLEKTKDGYRLYVHIADVSHYVQENSALDQEAYLRGTSVYVVDRCVPMLPFELSNGICSLNPDVDRLTLSCVMDIDNNGKVVKYDIVPSIIHSDKRCTYNNVNRVLKGDTEVQAEYADVKEMLLNFEQLTKLLQKQTKNRGSINFSTKEPKIILNKKGKPIDVQVKERGYAEQMIEEAMVLANVCVANYLNQHKFPGVFRVHEKPDPEKVETLYQIAKVFNVPADLPKDVSALEIQRFLETIDDETAQEVLSLVALRTMQKARYDADCIGHFGLALDEYCHFTSPIRRYSDLVVHRMLRRYCFDKNKDARQYEKDKLKVRTQSAHISEKEKDAVNAERTVNDYKMAQFMENKIGQKFLGTIISVMNFGFFVELDNTIEGLVPMHTLMDDYYNYDEDTMSLVGENNGKVFQIGQKINVLCTDVDAAKGQVTFGIEQNSTRKAKEIPFEKKFPKRGREKAKAGAKR</sequence>